<proteinExistence type="predicted"/>
<dbReference type="EMBL" id="CBMI010002362">
    <property type="protein sequence ID" value="CEG04905.1"/>
    <property type="molecule type" value="Genomic_DNA"/>
</dbReference>
<dbReference type="GO" id="GO:0003700">
    <property type="term" value="F:DNA-binding transcription factor activity"/>
    <property type="evidence" value="ECO:0007669"/>
    <property type="project" value="InterPro"/>
</dbReference>
<evidence type="ECO:0000256" key="4">
    <source>
        <dbReference type="ARBA" id="ARBA00023163"/>
    </source>
</evidence>
<protein>
    <submittedName>
        <fullName evidence="7">WGS project CBMI000000000 data, contig CS3069_c002364</fullName>
    </submittedName>
</protein>
<dbReference type="GO" id="GO:0003677">
    <property type="term" value="F:DNA binding"/>
    <property type="evidence" value="ECO:0007669"/>
    <property type="project" value="UniProtKB-KW"/>
</dbReference>
<evidence type="ECO:0000256" key="2">
    <source>
        <dbReference type="ARBA" id="ARBA00023015"/>
    </source>
</evidence>
<gene>
    <name evidence="7" type="ORF">BN850_0081270</name>
</gene>
<dbReference type="AlphaFoldDB" id="A0A090MGX7"/>
<keyword evidence="2" id="KW-0805">Transcription regulation</keyword>
<evidence type="ECO:0000313" key="7">
    <source>
        <dbReference type="EMBL" id="CEG04905.1"/>
    </source>
</evidence>
<evidence type="ECO:0000259" key="6">
    <source>
        <dbReference type="SMART" id="SM00906"/>
    </source>
</evidence>
<keyword evidence="5" id="KW-0539">Nucleus</keyword>
<keyword evidence="3" id="KW-0238">DNA-binding</keyword>
<evidence type="ECO:0000256" key="5">
    <source>
        <dbReference type="ARBA" id="ARBA00023242"/>
    </source>
</evidence>
<dbReference type="PANTHER" id="PTHR46910:SF37">
    <property type="entry name" value="ZN(II)2CYS6 TRANSCRIPTION FACTOR (EUROFUNG)"/>
    <property type="match status" value="1"/>
</dbReference>
<feature type="domain" description="Xylanolytic transcriptional activator regulatory" evidence="6">
    <location>
        <begin position="29"/>
        <end position="100"/>
    </location>
</feature>
<dbReference type="InterPro" id="IPR007219">
    <property type="entry name" value="XnlR_reg_dom"/>
</dbReference>
<comment type="subcellular location">
    <subcellularLocation>
        <location evidence="1">Nucleus</location>
    </subcellularLocation>
</comment>
<dbReference type="SMART" id="SM00906">
    <property type="entry name" value="Fungal_trans"/>
    <property type="match status" value="1"/>
</dbReference>
<dbReference type="CDD" id="cd12148">
    <property type="entry name" value="fungal_TF_MHR"/>
    <property type="match status" value="1"/>
</dbReference>
<evidence type="ECO:0000256" key="1">
    <source>
        <dbReference type="ARBA" id="ARBA00004123"/>
    </source>
</evidence>
<dbReference type="GO" id="GO:0008270">
    <property type="term" value="F:zinc ion binding"/>
    <property type="evidence" value="ECO:0007669"/>
    <property type="project" value="InterPro"/>
</dbReference>
<evidence type="ECO:0000256" key="3">
    <source>
        <dbReference type="ARBA" id="ARBA00023125"/>
    </source>
</evidence>
<comment type="caution">
    <text evidence="7">The sequence shown here is derived from an EMBL/GenBank/DDBJ whole genome shotgun (WGS) entry which is preliminary data.</text>
</comment>
<organism evidence="7">
    <name type="scientific">Fusarium clavum</name>
    <dbReference type="NCBI Taxonomy" id="2594811"/>
    <lineage>
        <taxon>Eukaryota</taxon>
        <taxon>Fungi</taxon>
        <taxon>Dikarya</taxon>
        <taxon>Ascomycota</taxon>
        <taxon>Pezizomycotina</taxon>
        <taxon>Sordariomycetes</taxon>
        <taxon>Hypocreomycetidae</taxon>
        <taxon>Hypocreales</taxon>
        <taxon>Nectriaceae</taxon>
        <taxon>Fusarium</taxon>
        <taxon>Fusarium incarnatum-equiseti species complex</taxon>
    </lineage>
</organism>
<sequence>MSWSSDLLGLQVLLGMVILFQGTTNPQLAIVLIGSAIRLAQSMGLPSTKSSDHIAAQLRRSRIFWIAYILDKDLSLRAKAPYTQFDAETDISLPEDIEGDALGIMVSDLGDIRFNYLRARAELAVIQGRVHNLLYSRTAQRLNPEQRSETRFHIELLLSNWRSSIPQALITSDSTFRRLSHTLTHLMMNMYNRHLECLYRIHGIFAFDETWINRVRCYLSPSIIAIGDDGIDGDINHREISPLPDNWSNCVQHSRVGLELSAFSRETEYSIWLHACCNLSGLIILLVNIIEFPDHVLVVSDWSLISRGRSMFEQMNAKASREPFFLLQVVEELVQRARGQVKRLTHSHSFESEGVILADLELSHR</sequence>
<dbReference type="InterPro" id="IPR050987">
    <property type="entry name" value="AtrR-like"/>
</dbReference>
<dbReference type="Pfam" id="PF04082">
    <property type="entry name" value="Fungal_trans"/>
    <property type="match status" value="1"/>
</dbReference>
<dbReference type="GO" id="GO:0005634">
    <property type="term" value="C:nucleus"/>
    <property type="evidence" value="ECO:0007669"/>
    <property type="project" value="UniProtKB-SubCell"/>
</dbReference>
<dbReference type="GO" id="GO:0006351">
    <property type="term" value="P:DNA-templated transcription"/>
    <property type="evidence" value="ECO:0007669"/>
    <property type="project" value="InterPro"/>
</dbReference>
<keyword evidence="4" id="KW-0804">Transcription</keyword>
<name>A0A090MGX7_9HYPO</name>
<accession>A0A090MGX7</accession>
<dbReference type="PANTHER" id="PTHR46910">
    <property type="entry name" value="TRANSCRIPTION FACTOR PDR1"/>
    <property type="match status" value="1"/>
</dbReference>
<reference evidence="7" key="1">
    <citation type="submission" date="2013-05" db="EMBL/GenBank/DDBJ databases">
        <title>Draft genome sequences of six wheat associated Fusarium spp. isolates.</title>
        <authorList>
            <person name="Moolhuijzen P.M."/>
            <person name="Manners J.M."/>
            <person name="Wilcox S."/>
            <person name="Bellgard M.I."/>
            <person name="Gardiner D.M."/>
        </authorList>
    </citation>
    <scope>NUCLEOTIDE SEQUENCE</scope>
    <source>
        <strain evidence="7">CS3069</strain>
    </source>
</reference>